<dbReference type="NCBIfam" id="NF047509">
    <property type="entry name" value="Rv3131_FMN_oxido"/>
    <property type="match status" value="1"/>
</dbReference>
<protein>
    <submittedName>
        <fullName evidence="1">Acg family FMN-binding oxidoreductase</fullName>
    </submittedName>
</protein>
<dbReference type="Gene3D" id="3.40.109.10">
    <property type="entry name" value="NADH Oxidase"/>
    <property type="match status" value="2"/>
</dbReference>
<evidence type="ECO:0000313" key="2">
    <source>
        <dbReference type="Proteomes" id="UP001596074"/>
    </source>
</evidence>
<dbReference type="InterPro" id="IPR050627">
    <property type="entry name" value="Nitroreductase/BluB"/>
</dbReference>
<organism evidence="1 2">
    <name type="scientific">Actinomadura rugatobispora</name>
    <dbReference type="NCBI Taxonomy" id="1994"/>
    <lineage>
        <taxon>Bacteria</taxon>
        <taxon>Bacillati</taxon>
        <taxon>Actinomycetota</taxon>
        <taxon>Actinomycetes</taxon>
        <taxon>Streptosporangiales</taxon>
        <taxon>Thermomonosporaceae</taxon>
        <taxon>Actinomadura</taxon>
    </lineage>
</organism>
<comment type="caution">
    <text evidence="1">The sequence shown here is derived from an EMBL/GenBank/DDBJ whole genome shotgun (WGS) entry which is preliminary data.</text>
</comment>
<keyword evidence="2" id="KW-1185">Reference proteome</keyword>
<reference evidence="2" key="1">
    <citation type="journal article" date="2019" name="Int. J. Syst. Evol. Microbiol.">
        <title>The Global Catalogue of Microorganisms (GCM) 10K type strain sequencing project: providing services to taxonomists for standard genome sequencing and annotation.</title>
        <authorList>
            <consortium name="The Broad Institute Genomics Platform"/>
            <consortium name="The Broad Institute Genome Sequencing Center for Infectious Disease"/>
            <person name="Wu L."/>
            <person name="Ma J."/>
        </authorList>
    </citation>
    <scope>NUCLEOTIDE SEQUENCE [LARGE SCALE GENOMIC DNA]</scope>
    <source>
        <strain evidence="2">KCTC 42087</strain>
    </source>
</reference>
<dbReference type="PANTHER" id="PTHR23026">
    <property type="entry name" value="NADPH NITROREDUCTASE"/>
    <property type="match status" value="1"/>
</dbReference>
<evidence type="ECO:0000313" key="1">
    <source>
        <dbReference type="EMBL" id="MFC5744351.1"/>
    </source>
</evidence>
<name>A0ABW0ZQT0_9ACTN</name>
<dbReference type="RefSeq" id="WP_378279436.1">
    <property type="nucleotide sequence ID" value="NZ_JBHSON010000002.1"/>
</dbReference>
<dbReference type="EMBL" id="JBHSON010000002">
    <property type="protein sequence ID" value="MFC5744351.1"/>
    <property type="molecule type" value="Genomic_DNA"/>
</dbReference>
<dbReference type="SUPFAM" id="SSF55469">
    <property type="entry name" value="FMN-dependent nitroreductase-like"/>
    <property type="match status" value="1"/>
</dbReference>
<dbReference type="Proteomes" id="UP001596074">
    <property type="component" value="Unassembled WGS sequence"/>
</dbReference>
<proteinExistence type="predicted"/>
<dbReference type="PANTHER" id="PTHR23026:SF123">
    <property type="entry name" value="NAD(P)H NITROREDUCTASE RV3131-RELATED"/>
    <property type="match status" value="1"/>
</dbReference>
<accession>A0ABW0ZQT0</accession>
<gene>
    <name evidence="1" type="ORF">ACFPZN_01855</name>
</gene>
<dbReference type="InterPro" id="IPR000415">
    <property type="entry name" value="Nitroreductase-like"/>
</dbReference>
<sequence length="347" mass="37926">MESMGGRPTTAGVPEDVSRDVREAVEAAVWAPSVHNTQPWRFAVRGARISLRADADRRLGVADPEGREMLISCGAALATLRIAVGALGREAGVRELPDPDRPHLMADVELGARALDDEHAQRLSEAVRRRRTHRGAFKHAEVRPSMLAVLRLEAEQGDVRLVQVVEEHTRQALAGLTQAAEHLLHLDTRLAGEEARWAPAPGSRRADGVHEAAYPGDAPHTEPYFPARDFARGHGWGVREGPGGGPDEPSTGLVLMLTTRGDTPLDWLRAGQALQRMLLRAAAEEDLAAAFHTQALEIPELREFIRTRFCNGRYPQMLLRLGVPEGPELATVRRPINEVIVDETGPA</sequence>